<organism evidence="1 2">
    <name type="scientific">Crenichthys baileyi</name>
    <name type="common">White River springfish</name>
    <dbReference type="NCBI Taxonomy" id="28760"/>
    <lineage>
        <taxon>Eukaryota</taxon>
        <taxon>Metazoa</taxon>
        <taxon>Chordata</taxon>
        <taxon>Craniata</taxon>
        <taxon>Vertebrata</taxon>
        <taxon>Euteleostomi</taxon>
        <taxon>Actinopterygii</taxon>
        <taxon>Neopterygii</taxon>
        <taxon>Teleostei</taxon>
        <taxon>Neoteleostei</taxon>
        <taxon>Acanthomorphata</taxon>
        <taxon>Ovalentaria</taxon>
        <taxon>Atherinomorphae</taxon>
        <taxon>Cyprinodontiformes</taxon>
        <taxon>Goodeidae</taxon>
        <taxon>Crenichthys</taxon>
    </lineage>
</organism>
<name>A0AAV9R4K4_9TELE</name>
<dbReference type="Proteomes" id="UP001311232">
    <property type="component" value="Unassembled WGS sequence"/>
</dbReference>
<dbReference type="EMBL" id="JAHHUM010002493">
    <property type="protein sequence ID" value="KAK5603339.1"/>
    <property type="molecule type" value="Genomic_DNA"/>
</dbReference>
<evidence type="ECO:0000313" key="2">
    <source>
        <dbReference type="Proteomes" id="UP001311232"/>
    </source>
</evidence>
<protein>
    <submittedName>
        <fullName evidence="1">Uncharacterized protein</fullName>
    </submittedName>
</protein>
<gene>
    <name evidence="1" type="ORF">CRENBAI_009660</name>
</gene>
<accession>A0AAV9R4K4</accession>
<proteinExistence type="predicted"/>
<comment type="caution">
    <text evidence="1">The sequence shown here is derived from an EMBL/GenBank/DDBJ whole genome shotgun (WGS) entry which is preliminary data.</text>
</comment>
<evidence type="ECO:0000313" key="1">
    <source>
        <dbReference type="EMBL" id="KAK5603339.1"/>
    </source>
</evidence>
<keyword evidence="2" id="KW-1185">Reference proteome</keyword>
<sequence>MAASPIETTLALQDLKVRRQRIIFQWWQRRIGGVKWCLPTTLASSPPELLQYSQDGINIAPNPSIITLTDSTPRSAQCLHMIRSYSIQTYVGENVNRNKPCLPRNVSERASEFGNKRLQMISALE</sequence>
<reference evidence="1 2" key="1">
    <citation type="submission" date="2021-06" db="EMBL/GenBank/DDBJ databases">
        <authorList>
            <person name="Palmer J.M."/>
        </authorList>
    </citation>
    <scope>NUCLEOTIDE SEQUENCE [LARGE SCALE GENOMIC DNA]</scope>
    <source>
        <strain evidence="1 2">MEX-2019</strain>
        <tissue evidence="1">Muscle</tissue>
    </source>
</reference>
<dbReference type="AlphaFoldDB" id="A0AAV9R4K4"/>